<dbReference type="OrthoDB" id="1751882at2759"/>
<accession>A0A1U8MLU3</accession>
<keyword evidence="2" id="KW-1185">Reference proteome</keyword>
<name>A0A1U8MLU3_GOSHI</name>
<organism evidence="2 3">
    <name type="scientific">Gossypium hirsutum</name>
    <name type="common">Upland cotton</name>
    <name type="synonym">Gossypium mexicanum</name>
    <dbReference type="NCBI Taxonomy" id="3635"/>
    <lineage>
        <taxon>Eukaryota</taxon>
        <taxon>Viridiplantae</taxon>
        <taxon>Streptophyta</taxon>
        <taxon>Embryophyta</taxon>
        <taxon>Tracheophyta</taxon>
        <taxon>Spermatophyta</taxon>
        <taxon>Magnoliopsida</taxon>
        <taxon>eudicotyledons</taxon>
        <taxon>Gunneridae</taxon>
        <taxon>Pentapetalae</taxon>
        <taxon>rosids</taxon>
        <taxon>malvids</taxon>
        <taxon>Malvales</taxon>
        <taxon>Malvaceae</taxon>
        <taxon>Malvoideae</taxon>
        <taxon>Gossypium</taxon>
    </lineage>
</organism>
<gene>
    <name evidence="3" type="primary">LOC107939022</name>
</gene>
<dbReference type="PANTHER" id="PTHR15503:SF45">
    <property type="entry name" value="RNA-DIRECTED DNA POLYMERASE HOMOLOG"/>
    <property type="match status" value="1"/>
</dbReference>
<dbReference type="GeneID" id="107939022"/>
<feature type="compositionally biased region" description="Gly residues" evidence="1">
    <location>
        <begin position="107"/>
        <end position="118"/>
    </location>
</feature>
<reference evidence="2" key="1">
    <citation type="journal article" date="2020" name="Nat. Genet.">
        <title>Genomic diversifications of five Gossypium allopolyploid species and their impact on cotton improvement.</title>
        <authorList>
            <person name="Chen Z.J."/>
            <person name="Sreedasyam A."/>
            <person name="Ando A."/>
            <person name="Song Q."/>
            <person name="De Santiago L.M."/>
            <person name="Hulse-Kemp A.M."/>
            <person name="Ding M."/>
            <person name="Ye W."/>
            <person name="Kirkbride R.C."/>
            <person name="Jenkins J."/>
            <person name="Plott C."/>
            <person name="Lovell J."/>
            <person name="Lin Y.M."/>
            <person name="Vaughn R."/>
            <person name="Liu B."/>
            <person name="Simpson S."/>
            <person name="Scheffler B.E."/>
            <person name="Wen L."/>
            <person name="Saski C.A."/>
            <person name="Grover C.E."/>
            <person name="Hu G."/>
            <person name="Conover J.L."/>
            <person name="Carlson J.W."/>
            <person name="Shu S."/>
            <person name="Boston L.B."/>
            <person name="Williams M."/>
            <person name="Peterson D.G."/>
            <person name="McGee K."/>
            <person name="Jones D.C."/>
            <person name="Wendel J.F."/>
            <person name="Stelly D.M."/>
            <person name="Grimwood J."/>
            <person name="Schmutz J."/>
        </authorList>
    </citation>
    <scope>NUCLEOTIDE SEQUENCE [LARGE SCALE GENOMIC DNA]</scope>
    <source>
        <strain evidence="2">cv. TM-1</strain>
    </source>
</reference>
<dbReference type="PANTHER" id="PTHR15503">
    <property type="entry name" value="LDOC1 RELATED"/>
    <property type="match status" value="1"/>
</dbReference>
<evidence type="ECO:0000256" key="1">
    <source>
        <dbReference type="SAM" id="MobiDB-lite"/>
    </source>
</evidence>
<evidence type="ECO:0000313" key="2">
    <source>
        <dbReference type="Proteomes" id="UP000818029"/>
    </source>
</evidence>
<dbReference type="Proteomes" id="UP000818029">
    <property type="component" value="Chromosome A11"/>
</dbReference>
<reference evidence="3" key="2">
    <citation type="submission" date="2025-08" db="UniProtKB">
        <authorList>
            <consortium name="RefSeq"/>
        </authorList>
    </citation>
    <scope>IDENTIFICATION</scope>
</reference>
<dbReference type="InterPro" id="IPR032567">
    <property type="entry name" value="RTL1-rel"/>
</dbReference>
<feature type="region of interest" description="Disordered" evidence="1">
    <location>
        <begin position="99"/>
        <end position="130"/>
    </location>
</feature>
<dbReference type="RefSeq" id="XP_016727797.1">
    <property type="nucleotide sequence ID" value="XM_016872308.1"/>
</dbReference>
<evidence type="ECO:0000313" key="3">
    <source>
        <dbReference type="RefSeq" id="XP_016727797.1"/>
    </source>
</evidence>
<dbReference type="AlphaFoldDB" id="A0A1U8MLU3"/>
<dbReference type="PaxDb" id="3635-A0A1U8MLU3"/>
<proteinExistence type="predicted"/>
<protein>
    <submittedName>
        <fullName evidence="3">Uncharacterized protein</fullName>
    </submittedName>
</protein>
<dbReference type="KEGG" id="ghi:107939022"/>
<sequence length="334" mass="36907">MVATKYERCVRFEDGLRDNLRALIAPQREWDFAVLLEKAKIAEYVKCAELQNREKDNGRNKRVKVGGPSKVGVPVATFGLQPCTICGKHHQGECWKGFQQQPRGHGQARGGNGMGRGRGSSDRGAGHTKVRQSTLVYAAHRQKDRDAPDVIVGTFFIRHVPYIALINVGSTHSYITCTMSEALGVMCENTTSEVTVYGLAVCENTRAVCEIKHQAYLDCATKRVVLKTVEGDEVVVIGKCRNYFSNVISVLRAEKMVRKGCEAYLAYVNASGSEVSSVKDIRTVKDFSDIFPDKLPGSPPNREVEFGIEIFLGTALVSIAPYRMAPKEFVELKA</sequence>
<dbReference type="Pfam" id="PF08284">
    <property type="entry name" value="RVP_2"/>
    <property type="match status" value="1"/>
</dbReference>